<dbReference type="InterPro" id="IPR011032">
    <property type="entry name" value="GroES-like_sf"/>
</dbReference>
<dbReference type="InterPro" id="IPR013154">
    <property type="entry name" value="ADH-like_N"/>
</dbReference>
<protein>
    <submittedName>
        <fullName evidence="4">NADPH:quinone reductase</fullName>
    </submittedName>
</protein>
<gene>
    <name evidence="4" type="ORF">SAMN05444159_5489</name>
</gene>
<dbReference type="PANTHER" id="PTHR48106:SF18">
    <property type="entry name" value="QUINONE OXIDOREDUCTASE PIG3"/>
    <property type="match status" value="1"/>
</dbReference>
<dbReference type="RefSeq" id="WP_079545428.1">
    <property type="nucleotide sequence ID" value="NZ_LT670844.1"/>
</dbReference>
<proteinExistence type="predicted"/>
<dbReference type="SMART" id="SM00829">
    <property type="entry name" value="PKS_ER"/>
    <property type="match status" value="1"/>
</dbReference>
<reference evidence="4 5" key="1">
    <citation type="submission" date="2016-11" db="EMBL/GenBank/DDBJ databases">
        <authorList>
            <person name="Jaros S."/>
            <person name="Januszkiewicz K."/>
            <person name="Wedrychowicz H."/>
        </authorList>
    </citation>
    <scope>NUCLEOTIDE SEQUENCE [LARGE SCALE GENOMIC DNA]</scope>
    <source>
        <strain evidence="4 5">GAS499</strain>
    </source>
</reference>
<dbReference type="Gene3D" id="3.90.180.10">
    <property type="entry name" value="Medium-chain alcohol dehydrogenases, catalytic domain"/>
    <property type="match status" value="1"/>
</dbReference>
<name>A0A1M6ZA96_9BRAD</name>
<keyword evidence="2" id="KW-0560">Oxidoreductase</keyword>
<dbReference type="OrthoDB" id="9805883at2"/>
<dbReference type="GO" id="GO:0070402">
    <property type="term" value="F:NADPH binding"/>
    <property type="evidence" value="ECO:0007669"/>
    <property type="project" value="TreeGrafter"/>
</dbReference>
<dbReference type="Pfam" id="PF00107">
    <property type="entry name" value="ADH_zinc_N"/>
    <property type="match status" value="1"/>
</dbReference>
<dbReference type="Gene3D" id="3.40.50.720">
    <property type="entry name" value="NAD(P)-binding Rossmann-like Domain"/>
    <property type="match status" value="1"/>
</dbReference>
<dbReference type="PANTHER" id="PTHR48106">
    <property type="entry name" value="QUINONE OXIDOREDUCTASE PIG3-RELATED"/>
    <property type="match status" value="1"/>
</dbReference>
<dbReference type="InterPro" id="IPR036291">
    <property type="entry name" value="NAD(P)-bd_dom_sf"/>
</dbReference>
<dbReference type="InterPro" id="IPR013149">
    <property type="entry name" value="ADH-like_C"/>
</dbReference>
<dbReference type="SUPFAM" id="SSF50129">
    <property type="entry name" value="GroES-like"/>
    <property type="match status" value="1"/>
</dbReference>
<dbReference type="GO" id="GO:0016651">
    <property type="term" value="F:oxidoreductase activity, acting on NAD(P)H"/>
    <property type="evidence" value="ECO:0007669"/>
    <property type="project" value="TreeGrafter"/>
</dbReference>
<keyword evidence="1" id="KW-0521">NADP</keyword>
<dbReference type="EMBL" id="LT670844">
    <property type="protein sequence ID" value="SHL27406.1"/>
    <property type="molecule type" value="Genomic_DNA"/>
</dbReference>
<feature type="domain" description="Enoyl reductase (ER)" evidence="3">
    <location>
        <begin position="13"/>
        <end position="321"/>
    </location>
</feature>
<evidence type="ECO:0000259" key="3">
    <source>
        <dbReference type="SMART" id="SM00829"/>
    </source>
</evidence>
<evidence type="ECO:0000256" key="1">
    <source>
        <dbReference type="ARBA" id="ARBA00022857"/>
    </source>
</evidence>
<dbReference type="SUPFAM" id="SSF51735">
    <property type="entry name" value="NAD(P)-binding Rossmann-fold domains"/>
    <property type="match status" value="1"/>
</dbReference>
<dbReference type="InterPro" id="IPR020843">
    <property type="entry name" value="ER"/>
</dbReference>
<organism evidence="4 5">
    <name type="scientific">Bradyrhizobium lablabi</name>
    <dbReference type="NCBI Taxonomy" id="722472"/>
    <lineage>
        <taxon>Bacteria</taxon>
        <taxon>Pseudomonadati</taxon>
        <taxon>Pseudomonadota</taxon>
        <taxon>Alphaproteobacteria</taxon>
        <taxon>Hyphomicrobiales</taxon>
        <taxon>Nitrobacteraceae</taxon>
        <taxon>Bradyrhizobium</taxon>
    </lineage>
</organism>
<evidence type="ECO:0000313" key="4">
    <source>
        <dbReference type="EMBL" id="SHL27406.1"/>
    </source>
</evidence>
<accession>A0A1M6ZA96</accession>
<evidence type="ECO:0000256" key="2">
    <source>
        <dbReference type="ARBA" id="ARBA00023002"/>
    </source>
</evidence>
<dbReference type="Proteomes" id="UP000189935">
    <property type="component" value="Chromosome I"/>
</dbReference>
<evidence type="ECO:0000313" key="5">
    <source>
        <dbReference type="Proteomes" id="UP000189935"/>
    </source>
</evidence>
<dbReference type="AlphaFoldDB" id="A0A1M6ZA96"/>
<sequence length="323" mass="33335">MRAIEAKTFSGYGGLRQSELPKPQPARGRVLVRVTAAGVTPLEYTVLSGGHPRAKAPLVLGNEGAGVIEDAGDSGLAVGSRVMFTGPYGVGENGAWQEWLLVRPEDLALVPDAIDDVVAASLPVAYLTAQITLTLAGFKPGMTVLAPGIGGSVGNATYQLARAQGAGKVISTAGSAVKAARARELGFEDVIDLSTEGLAEGARRITAGSGVDIVIESIGGTVTSEALSSLGLGGVLITLGYSAGRKTTIDVTDLIWKRARMAGFSLFAQSPTAIATAWRDIIPLIVSGSVKPIVERVYHLGEAGEALRHLIEERPFGKVVLAG</sequence>
<dbReference type="Pfam" id="PF08240">
    <property type="entry name" value="ADH_N"/>
    <property type="match status" value="1"/>
</dbReference>